<accession>A0A9X3J374</accession>
<keyword evidence="2" id="KW-1185">Reference proteome</keyword>
<dbReference type="AlphaFoldDB" id="A0A9X3J374"/>
<sequence>MEIKTPKDALLKNVIKVREITACYGANTVQTWLMAWLVVLANKLDLSITVSQAEETALYLIEELYMLNIAELTLFFTKLVKGDYGSFYNKFNLHTIIQGAKKYRKSRGLILRKLPTEMQRKLIN</sequence>
<proteinExistence type="predicted"/>
<name>A0A9X3J374_9BACT</name>
<evidence type="ECO:0000313" key="2">
    <source>
        <dbReference type="Proteomes" id="UP001145087"/>
    </source>
</evidence>
<protein>
    <submittedName>
        <fullName evidence="1">Uncharacterized protein</fullName>
    </submittedName>
</protein>
<gene>
    <name evidence="1" type="ORF">OU798_02085</name>
</gene>
<dbReference type="Proteomes" id="UP001145087">
    <property type="component" value="Unassembled WGS sequence"/>
</dbReference>
<reference evidence="1" key="1">
    <citation type="submission" date="2022-11" db="EMBL/GenBank/DDBJ databases">
        <title>Marilongibacter aestuarii gen. nov., sp. nov., isolated from tidal flat sediment.</title>
        <authorList>
            <person name="Jiayan W."/>
        </authorList>
    </citation>
    <scope>NUCLEOTIDE SEQUENCE</scope>
    <source>
        <strain evidence="1">Z1-6</strain>
    </source>
</reference>
<organism evidence="1 2">
    <name type="scientific">Draconibacterium aestuarii</name>
    <dbReference type="NCBI Taxonomy" id="2998507"/>
    <lineage>
        <taxon>Bacteria</taxon>
        <taxon>Pseudomonadati</taxon>
        <taxon>Bacteroidota</taxon>
        <taxon>Bacteroidia</taxon>
        <taxon>Marinilabiliales</taxon>
        <taxon>Prolixibacteraceae</taxon>
        <taxon>Draconibacterium</taxon>
    </lineage>
</organism>
<evidence type="ECO:0000313" key="1">
    <source>
        <dbReference type="EMBL" id="MCY1719114.1"/>
    </source>
</evidence>
<dbReference type="EMBL" id="JAPOHD010000005">
    <property type="protein sequence ID" value="MCY1719114.1"/>
    <property type="molecule type" value="Genomic_DNA"/>
</dbReference>
<comment type="caution">
    <text evidence="1">The sequence shown here is derived from an EMBL/GenBank/DDBJ whole genome shotgun (WGS) entry which is preliminary data.</text>
</comment>
<dbReference type="RefSeq" id="WP_343331451.1">
    <property type="nucleotide sequence ID" value="NZ_JAPOHD010000005.1"/>
</dbReference>